<proteinExistence type="predicted"/>
<dbReference type="Proteomes" id="UP000735302">
    <property type="component" value="Unassembled WGS sequence"/>
</dbReference>
<accession>A0AAV4BG67</accession>
<reference evidence="1 2" key="1">
    <citation type="journal article" date="2021" name="Elife">
        <title>Chloroplast acquisition without the gene transfer in kleptoplastic sea slugs, Plakobranchus ocellatus.</title>
        <authorList>
            <person name="Maeda T."/>
            <person name="Takahashi S."/>
            <person name="Yoshida T."/>
            <person name="Shimamura S."/>
            <person name="Takaki Y."/>
            <person name="Nagai Y."/>
            <person name="Toyoda A."/>
            <person name="Suzuki Y."/>
            <person name="Arimoto A."/>
            <person name="Ishii H."/>
            <person name="Satoh N."/>
            <person name="Nishiyama T."/>
            <person name="Hasebe M."/>
            <person name="Maruyama T."/>
            <person name="Minagawa J."/>
            <person name="Obokata J."/>
            <person name="Shigenobu S."/>
        </authorList>
    </citation>
    <scope>NUCLEOTIDE SEQUENCE [LARGE SCALE GENOMIC DNA]</scope>
</reference>
<keyword evidence="2" id="KW-1185">Reference proteome</keyword>
<dbReference type="AlphaFoldDB" id="A0AAV4BG67"/>
<name>A0AAV4BG67_9GAST</name>
<sequence>MCLELNWVRDAPRSSGGTVASALVIRSIATYKVRKRLRSPRMQWINPYNSLSTPPFSQNCRLSITTAEIMRPKSGSLIGPSVLIEPGAHLRFADIGNQSGFCQTLSFFCHVFLAFTSVPGFARSEKRIESHRRRRLPPDFDTGEAEVIEMVMSHWFLGFGLQFRFVV</sequence>
<gene>
    <name evidence="1" type="ORF">PoB_004503500</name>
</gene>
<comment type="caution">
    <text evidence="1">The sequence shown here is derived from an EMBL/GenBank/DDBJ whole genome shotgun (WGS) entry which is preliminary data.</text>
</comment>
<dbReference type="EMBL" id="BLXT01004960">
    <property type="protein sequence ID" value="GFO18530.1"/>
    <property type="molecule type" value="Genomic_DNA"/>
</dbReference>
<evidence type="ECO:0000313" key="1">
    <source>
        <dbReference type="EMBL" id="GFO18530.1"/>
    </source>
</evidence>
<protein>
    <submittedName>
        <fullName evidence="1">Uncharacterized protein</fullName>
    </submittedName>
</protein>
<evidence type="ECO:0000313" key="2">
    <source>
        <dbReference type="Proteomes" id="UP000735302"/>
    </source>
</evidence>
<organism evidence="1 2">
    <name type="scientific">Plakobranchus ocellatus</name>
    <dbReference type="NCBI Taxonomy" id="259542"/>
    <lineage>
        <taxon>Eukaryota</taxon>
        <taxon>Metazoa</taxon>
        <taxon>Spiralia</taxon>
        <taxon>Lophotrochozoa</taxon>
        <taxon>Mollusca</taxon>
        <taxon>Gastropoda</taxon>
        <taxon>Heterobranchia</taxon>
        <taxon>Euthyneura</taxon>
        <taxon>Panpulmonata</taxon>
        <taxon>Sacoglossa</taxon>
        <taxon>Placobranchoidea</taxon>
        <taxon>Plakobranchidae</taxon>
        <taxon>Plakobranchus</taxon>
    </lineage>
</organism>